<dbReference type="AlphaFoldDB" id="A0A220UDR4"/>
<reference evidence="4" key="1">
    <citation type="submission" date="2017-07" db="EMBL/GenBank/DDBJ databases">
        <title>Brachybacterium sp. VR2415.</title>
        <authorList>
            <person name="Tak E.J."/>
            <person name="Bae J.-W."/>
        </authorList>
    </citation>
    <scope>NUCLEOTIDE SEQUENCE [LARGE SCALE GENOMIC DNA]</scope>
    <source>
        <strain evidence="4">VR2415</strain>
    </source>
</reference>
<feature type="transmembrane region" description="Helical" evidence="1">
    <location>
        <begin position="67"/>
        <end position="86"/>
    </location>
</feature>
<dbReference type="EMBL" id="CP022316">
    <property type="protein sequence ID" value="ASK66277.1"/>
    <property type="molecule type" value="Genomic_DNA"/>
</dbReference>
<sequence length="165" mass="17408">MNSRSLAPSRPARSGTTGPITRGLRWLGVLAAGGITAWIIVRYPSLPDTVATHFTVSGQADDWGPKWSILVLAGVMLLLSLALAALSVRPRLFNYPVAVTASNAQAIYREGERMMVGTLLGVVLLYLGIAWSVVLTGGTALTVSGIVLMLAATIIGIVRLVRVGR</sequence>
<evidence type="ECO:0000256" key="1">
    <source>
        <dbReference type="SAM" id="Phobius"/>
    </source>
</evidence>
<feature type="transmembrane region" description="Helical" evidence="1">
    <location>
        <begin position="140"/>
        <end position="161"/>
    </location>
</feature>
<name>A0A220UDR4_9MICO</name>
<proteinExistence type="predicted"/>
<feature type="transmembrane region" description="Helical" evidence="1">
    <location>
        <begin position="23"/>
        <end position="41"/>
    </location>
</feature>
<keyword evidence="1" id="KW-0472">Membrane</keyword>
<dbReference type="OrthoDB" id="9808690at2"/>
<protein>
    <recommendedName>
        <fullName evidence="2">DUF1648 domain-containing protein</fullName>
    </recommendedName>
</protein>
<evidence type="ECO:0000313" key="4">
    <source>
        <dbReference type="Proteomes" id="UP000198398"/>
    </source>
</evidence>
<keyword evidence="1" id="KW-0812">Transmembrane</keyword>
<dbReference type="RefSeq" id="WP_089065518.1">
    <property type="nucleotide sequence ID" value="NZ_CP022316.1"/>
</dbReference>
<keyword evidence="1" id="KW-1133">Transmembrane helix</keyword>
<dbReference type="InterPro" id="IPR012867">
    <property type="entry name" value="DUF1648"/>
</dbReference>
<keyword evidence="4" id="KW-1185">Reference proteome</keyword>
<feature type="transmembrane region" description="Helical" evidence="1">
    <location>
        <begin position="114"/>
        <end position="134"/>
    </location>
</feature>
<evidence type="ECO:0000313" key="3">
    <source>
        <dbReference type="EMBL" id="ASK66277.1"/>
    </source>
</evidence>
<organism evidence="3 4">
    <name type="scientific">Brachybacterium avium</name>
    <dbReference type="NCBI Taxonomy" id="2017485"/>
    <lineage>
        <taxon>Bacteria</taxon>
        <taxon>Bacillati</taxon>
        <taxon>Actinomycetota</taxon>
        <taxon>Actinomycetes</taxon>
        <taxon>Micrococcales</taxon>
        <taxon>Dermabacteraceae</taxon>
        <taxon>Brachybacterium</taxon>
    </lineage>
</organism>
<feature type="domain" description="DUF1648" evidence="2">
    <location>
        <begin position="36"/>
        <end position="77"/>
    </location>
</feature>
<dbReference type="Pfam" id="PF07853">
    <property type="entry name" value="DUF1648"/>
    <property type="match status" value="1"/>
</dbReference>
<evidence type="ECO:0000259" key="2">
    <source>
        <dbReference type="Pfam" id="PF07853"/>
    </source>
</evidence>
<dbReference type="Proteomes" id="UP000198398">
    <property type="component" value="Chromosome"/>
</dbReference>
<dbReference type="KEGG" id="brv:CFK39_11125"/>
<accession>A0A220UDR4</accession>
<gene>
    <name evidence="3" type="ORF">CFK39_11125</name>
</gene>